<keyword evidence="1" id="KW-0812">Transmembrane</keyword>
<organism evidence="2">
    <name type="scientific">candidate division WOR-3 bacterium</name>
    <dbReference type="NCBI Taxonomy" id="2052148"/>
    <lineage>
        <taxon>Bacteria</taxon>
        <taxon>Bacteria division WOR-3</taxon>
    </lineage>
</organism>
<feature type="transmembrane region" description="Helical" evidence="1">
    <location>
        <begin position="32"/>
        <end position="50"/>
    </location>
</feature>
<feature type="transmembrane region" description="Helical" evidence="1">
    <location>
        <begin position="138"/>
        <end position="160"/>
    </location>
</feature>
<name>A0A7V0T5Z1_UNCW3</name>
<gene>
    <name evidence="2" type="ORF">ENN51_05960</name>
</gene>
<dbReference type="PANTHER" id="PTHR36111:SF2">
    <property type="entry name" value="INNER MEMBRANE PROTEIN"/>
    <property type="match status" value="1"/>
</dbReference>
<feature type="transmembrane region" description="Helical" evidence="1">
    <location>
        <begin position="56"/>
        <end position="75"/>
    </location>
</feature>
<evidence type="ECO:0000256" key="1">
    <source>
        <dbReference type="SAM" id="Phobius"/>
    </source>
</evidence>
<proteinExistence type="predicted"/>
<comment type="caution">
    <text evidence="2">The sequence shown here is derived from an EMBL/GenBank/DDBJ whole genome shotgun (WGS) entry which is preliminary data.</text>
</comment>
<feature type="transmembrane region" description="Helical" evidence="1">
    <location>
        <begin position="207"/>
        <end position="225"/>
    </location>
</feature>
<dbReference type="PANTHER" id="PTHR36111">
    <property type="entry name" value="INNER MEMBRANE PROTEIN-RELATED"/>
    <property type="match status" value="1"/>
</dbReference>
<protein>
    <submittedName>
        <fullName evidence="2">DUF554 domain-containing protein</fullName>
    </submittedName>
</protein>
<dbReference type="InterPro" id="IPR007563">
    <property type="entry name" value="DUF554"/>
</dbReference>
<feature type="transmembrane region" description="Helical" evidence="1">
    <location>
        <begin position="96"/>
        <end position="118"/>
    </location>
</feature>
<dbReference type="Pfam" id="PF04474">
    <property type="entry name" value="DUF554"/>
    <property type="match status" value="1"/>
</dbReference>
<keyword evidence="1" id="KW-0472">Membrane</keyword>
<evidence type="ECO:0000313" key="2">
    <source>
        <dbReference type="EMBL" id="HDQ99810.1"/>
    </source>
</evidence>
<dbReference type="AlphaFoldDB" id="A0A7V0T5Z1"/>
<feature type="transmembrane region" description="Helical" evidence="1">
    <location>
        <begin position="172"/>
        <end position="201"/>
    </location>
</feature>
<feature type="transmembrane region" description="Helical" evidence="1">
    <location>
        <begin position="6"/>
        <end position="25"/>
    </location>
</feature>
<sequence length="226" mass="23059">MVGTLVNVAAVIAGSLVGLLAGARLPARLTGIAFQGIGLFSLAIGVSMAIRTANWLVVVFAIVPGAIVGELLDIDRHLTRLGEFLKRRLRLGGARFSEGMVAAFLLFCMGSMTVLGAIEEGLGRAPNLLLAKSVLDGFASIALAATFGVGVAFSVLPLLVYQGGLTLAAGSLAGVLADSVVTEVSAVGGLLLVGLGINILGLGKLKVINMLPALLFAGALAWWLVR</sequence>
<dbReference type="Proteomes" id="UP000885672">
    <property type="component" value="Unassembled WGS sequence"/>
</dbReference>
<keyword evidence="1" id="KW-1133">Transmembrane helix</keyword>
<dbReference type="EMBL" id="DSBX01000222">
    <property type="protein sequence ID" value="HDQ99810.1"/>
    <property type="molecule type" value="Genomic_DNA"/>
</dbReference>
<accession>A0A7V0T5Z1</accession>
<reference evidence="2" key="1">
    <citation type="journal article" date="2020" name="mSystems">
        <title>Genome- and Community-Level Interaction Insights into Carbon Utilization and Element Cycling Functions of Hydrothermarchaeota in Hydrothermal Sediment.</title>
        <authorList>
            <person name="Zhou Z."/>
            <person name="Liu Y."/>
            <person name="Xu W."/>
            <person name="Pan J."/>
            <person name="Luo Z.H."/>
            <person name="Li M."/>
        </authorList>
    </citation>
    <scope>NUCLEOTIDE SEQUENCE [LARGE SCALE GENOMIC DNA]</scope>
    <source>
        <strain evidence="2">SpSt-1182</strain>
    </source>
</reference>